<reference evidence="3 4" key="1">
    <citation type="journal article" date="2016" name="Int. J. Syst. Evol. Microbiol.">
        <title>Agromyces aureus sp. nov., isolated from the rhizosphere of Salix caprea L. grown in a heavy-metal-contaminated soil.</title>
        <authorList>
            <person name="Corretto E."/>
            <person name="Antonielli L."/>
            <person name="Sessitsch A."/>
            <person name="Compant S."/>
            <person name="Gorfer M."/>
            <person name="Kuffner M."/>
            <person name="Brader G."/>
        </authorList>
    </citation>
    <scope>NUCLEOTIDE SEQUENCE [LARGE SCALE GENOMIC DNA]</scope>
    <source>
        <strain evidence="3 4">AR33</strain>
    </source>
</reference>
<dbReference type="PANTHER" id="PTHR12526">
    <property type="entry name" value="GLYCOSYLTRANSFERASE"/>
    <property type="match status" value="1"/>
</dbReference>
<accession>A0A191WHJ1</accession>
<sequence length="682" mass="75378">MDWWSARSDLSFTVRVLDVDLGESGASRNAGAEASVGTYVAFIDGDDLVSSNYLSDSVRMLRGSDGRTIIHPHRVISFGARSIVWEIRSTVHGDVDYKALVRNNQWPSSSVAPATIYREIPFRSLRPGDGYGPEDWIWNIDTAAAGIAHDVAPETTFFYRVKARSGVNVRHVQSILPAFDFEALRNALPVRPPTPTSGRSLSPRSLGQSAYRKALPTVRRLTRRLTPEERARIYTGVRRAYRTALRLPHHRMTAHLKTAFEEASHLDPAISWTAFDYETLELWAPRDDGYADALEQALDDLRDHAGAIVVVPWVGIGGADLVSRNYARALEASPEFGGRTSILATDLADNTQRELIPTGVNFVQLSPIAAAFWPEQHARLVAQIVILSEPKLLVSVNGFHLTRAMERYGTQISDGRHVFATLFAFDHIGPGYPVNPITNDSEREYLDDLTGVITDNTTTARLLSEILAIEPPRVQIHRQPAMEQIPELRRDSRAYSTDSFTAAEPFRLLWPHRLDKEKRPDAVVAIARSLRERGIPAKIDVWGQRVLSGHGDHLMKDFAEAGVTYRGPYSGGISALPTGDYHALLLTSESEGLPLVLVQSLLSSLPVIASGVGGVPDIIVDGETGLLTLGPDDTDGFVDAIEHLMTSPDDRRRIIETGYAFGVEHHSWESFTSLVDETLIRP</sequence>
<dbReference type="GO" id="GO:0016757">
    <property type="term" value="F:glycosyltransferase activity"/>
    <property type="evidence" value="ECO:0007669"/>
    <property type="project" value="InterPro"/>
</dbReference>
<dbReference type="InterPro" id="IPR029044">
    <property type="entry name" value="Nucleotide-diphossugar_trans"/>
</dbReference>
<keyword evidence="4" id="KW-1185">Reference proteome</keyword>
<dbReference type="Proteomes" id="UP000078437">
    <property type="component" value="Chromosome"/>
</dbReference>
<protein>
    <recommendedName>
        <fullName evidence="2">Glycosyl transferase family 1 domain-containing protein</fullName>
    </recommendedName>
</protein>
<gene>
    <name evidence="3" type="ORF">ATC03_14215</name>
</gene>
<dbReference type="SUPFAM" id="SSF53756">
    <property type="entry name" value="UDP-Glycosyltransferase/glycogen phosphorylase"/>
    <property type="match status" value="1"/>
</dbReference>
<evidence type="ECO:0000256" key="1">
    <source>
        <dbReference type="ARBA" id="ARBA00022679"/>
    </source>
</evidence>
<dbReference type="Gene3D" id="3.90.550.10">
    <property type="entry name" value="Spore Coat Polysaccharide Biosynthesis Protein SpsA, Chain A"/>
    <property type="match status" value="1"/>
</dbReference>
<feature type="domain" description="Glycosyl transferase family 1" evidence="2">
    <location>
        <begin position="503"/>
        <end position="659"/>
    </location>
</feature>
<evidence type="ECO:0000313" key="3">
    <source>
        <dbReference type="EMBL" id="ANJ27692.1"/>
    </source>
</evidence>
<name>A0A191WHJ1_9MICO</name>
<reference evidence="4" key="2">
    <citation type="submission" date="2016-01" db="EMBL/GenBank/DDBJ databases">
        <title>Complete genome sequence of Agromyces aureus AR33T and comparison with related organisms.</title>
        <authorList>
            <person name="Corretto E."/>
            <person name="Antonielli L."/>
            <person name="Sessitsch A."/>
            <person name="Brader G."/>
        </authorList>
    </citation>
    <scope>NUCLEOTIDE SEQUENCE [LARGE SCALE GENOMIC DNA]</scope>
    <source>
        <strain evidence="4">AR33</strain>
    </source>
</reference>
<dbReference type="CDD" id="cd00761">
    <property type="entry name" value="Glyco_tranf_GTA_type"/>
    <property type="match status" value="1"/>
</dbReference>
<keyword evidence="1" id="KW-0808">Transferase</keyword>
<proteinExistence type="predicted"/>
<dbReference type="Gene3D" id="3.40.50.2000">
    <property type="entry name" value="Glycogen Phosphorylase B"/>
    <property type="match status" value="2"/>
</dbReference>
<organism evidence="3 4">
    <name type="scientific">Agromyces aureus</name>
    <dbReference type="NCBI Taxonomy" id="453304"/>
    <lineage>
        <taxon>Bacteria</taxon>
        <taxon>Bacillati</taxon>
        <taxon>Actinomycetota</taxon>
        <taxon>Actinomycetes</taxon>
        <taxon>Micrococcales</taxon>
        <taxon>Microbacteriaceae</taxon>
        <taxon>Agromyces</taxon>
    </lineage>
</organism>
<dbReference type="CDD" id="cd03801">
    <property type="entry name" value="GT4_PimA-like"/>
    <property type="match status" value="1"/>
</dbReference>
<dbReference type="KEGG" id="agy:ATC03_14215"/>
<dbReference type="Pfam" id="PF00534">
    <property type="entry name" value="Glycos_transf_1"/>
    <property type="match status" value="1"/>
</dbReference>
<evidence type="ECO:0000313" key="4">
    <source>
        <dbReference type="Proteomes" id="UP000078437"/>
    </source>
</evidence>
<evidence type="ECO:0000259" key="2">
    <source>
        <dbReference type="Pfam" id="PF00534"/>
    </source>
</evidence>
<dbReference type="STRING" id="453304.ATC03_14215"/>
<dbReference type="AlphaFoldDB" id="A0A191WHJ1"/>
<dbReference type="InterPro" id="IPR001296">
    <property type="entry name" value="Glyco_trans_1"/>
</dbReference>
<dbReference type="PANTHER" id="PTHR12526:SF630">
    <property type="entry name" value="GLYCOSYLTRANSFERASE"/>
    <property type="match status" value="1"/>
</dbReference>
<dbReference type="SUPFAM" id="SSF53448">
    <property type="entry name" value="Nucleotide-diphospho-sugar transferases"/>
    <property type="match status" value="1"/>
</dbReference>
<dbReference type="EMBL" id="CP013979">
    <property type="protein sequence ID" value="ANJ27692.1"/>
    <property type="molecule type" value="Genomic_DNA"/>
</dbReference>